<dbReference type="Pfam" id="PF07940">
    <property type="entry name" value="Hepar_II_III_C"/>
    <property type="match status" value="1"/>
</dbReference>
<evidence type="ECO:0000256" key="1">
    <source>
        <dbReference type="ARBA" id="ARBA00004196"/>
    </source>
</evidence>
<proteinExistence type="predicted"/>
<feature type="domain" description="Heparinase II/III-like C-terminal" evidence="2">
    <location>
        <begin position="363"/>
        <end position="563"/>
    </location>
</feature>
<sequence length="683" mass="76123">MGLFMRDMKNERGRIAGAAGRSKELWEALADRVAAHSRMPGLVQPGDTQQWWHLVWERLGDAAFVYAVRPDDALGAWLRETVLDICRKPADEWVGPWFRQRGDPQAGMLETAHVSVAIAVAIDLCPALFADEMAAIRGALRSKGMEPCRRALEATASAKGPINNWFMALLNGFGTAAAVLGDREAVRAAADYYRTATTLYNEDSYGESLQYGNYASLHLSHLREVLIRYEPAFEEELDAGCFAKLMDWFAASFIHVKPLEGWGAEPYPRTVNFGDSSAILRPSGDFLLHVASRCRDRFPAEAGLARWLFERTYANPRIGTNEGATFGFRNDFQFLSLLLYPDAAEPLSPERAGLPLLSSFEAGSVIARNRWENPLTLLAVQGGFEPLRASSHRHEDQNSFILAHLGERFFVDPGHCCYRLNTQRASTATGAHNTWSFEAEGKDGIPVAIRQKPADGNAFKPTSSFGRKRIVREMDGIHVVRSDAAELYEAPITRAERTWIAAMPHVLFMIDVIESEQPVKVRTHFVLNNRDNRLQTNVAAETKLVFRRNGAGMKFFQVSAMSGDEANRNGLSFDWGHVHDCYHPLPNQKGQGAEGSASVFQYTSEAYRKRHTIVYVAAMDDRDTIRSWHIVPLSGRHFHAEPPGGSGGYSLELTDDDGLIVYDYGSDRKYGIRGDDFTAIRNG</sequence>
<accession>A0A4S4C8P6</accession>
<dbReference type="Gene3D" id="1.50.10.100">
    <property type="entry name" value="Chondroitin AC/alginate lyase"/>
    <property type="match status" value="1"/>
</dbReference>
<gene>
    <name evidence="3" type="ORF">E6C55_07030</name>
</gene>
<evidence type="ECO:0000313" key="4">
    <source>
        <dbReference type="Proteomes" id="UP000310636"/>
    </source>
</evidence>
<dbReference type="Gene3D" id="2.70.98.70">
    <property type="match status" value="1"/>
</dbReference>
<dbReference type="GO" id="GO:0016829">
    <property type="term" value="F:lyase activity"/>
    <property type="evidence" value="ECO:0007669"/>
    <property type="project" value="InterPro"/>
</dbReference>
<evidence type="ECO:0000313" key="3">
    <source>
        <dbReference type="EMBL" id="THF82131.1"/>
    </source>
</evidence>
<comment type="subcellular location">
    <subcellularLocation>
        <location evidence="1">Cell envelope</location>
    </subcellularLocation>
</comment>
<dbReference type="OrthoDB" id="2532982at2"/>
<dbReference type="InterPro" id="IPR012480">
    <property type="entry name" value="Hepar_II_III_C"/>
</dbReference>
<dbReference type="Proteomes" id="UP000310636">
    <property type="component" value="Unassembled WGS sequence"/>
</dbReference>
<dbReference type="SUPFAM" id="SSF48230">
    <property type="entry name" value="Chondroitin AC/alginate lyase"/>
    <property type="match status" value="1"/>
</dbReference>
<keyword evidence="4" id="KW-1185">Reference proteome</keyword>
<dbReference type="RefSeq" id="WP_136369070.1">
    <property type="nucleotide sequence ID" value="NZ_SSOB01000007.1"/>
</dbReference>
<comment type="caution">
    <text evidence="3">The sequence shown here is derived from an EMBL/GenBank/DDBJ whole genome shotgun (WGS) entry which is preliminary data.</text>
</comment>
<reference evidence="3 4" key="1">
    <citation type="submission" date="2019-04" db="EMBL/GenBank/DDBJ databases">
        <title>Cohnella sp. nov. isolated from preserved vegetables.</title>
        <authorList>
            <person name="Lin S.-Y."/>
            <person name="Hung M.-H."/>
            <person name="Young C.-C."/>
        </authorList>
    </citation>
    <scope>NUCLEOTIDE SEQUENCE [LARGE SCALE GENOMIC DNA]</scope>
    <source>
        <strain evidence="3 4">CC-MHH1044</strain>
    </source>
</reference>
<organism evidence="3 4">
    <name type="scientific">Cohnella fermenti</name>
    <dbReference type="NCBI Taxonomy" id="2565925"/>
    <lineage>
        <taxon>Bacteria</taxon>
        <taxon>Bacillati</taxon>
        <taxon>Bacillota</taxon>
        <taxon>Bacilli</taxon>
        <taxon>Bacillales</taxon>
        <taxon>Paenibacillaceae</taxon>
        <taxon>Cohnella</taxon>
    </lineage>
</organism>
<dbReference type="InterPro" id="IPR008929">
    <property type="entry name" value="Chondroitin_lyas"/>
</dbReference>
<evidence type="ECO:0000259" key="2">
    <source>
        <dbReference type="Pfam" id="PF07940"/>
    </source>
</evidence>
<dbReference type="GO" id="GO:0030313">
    <property type="term" value="C:cell envelope"/>
    <property type="evidence" value="ECO:0007669"/>
    <property type="project" value="UniProtKB-SubCell"/>
</dbReference>
<protein>
    <recommendedName>
        <fullName evidence="2">Heparinase II/III-like C-terminal domain-containing protein</fullName>
    </recommendedName>
</protein>
<name>A0A4S4C8P6_9BACL</name>
<dbReference type="EMBL" id="SSOB01000007">
    <property type="protein sequence ID" value="THF82131.1"/>
    <property type="molecule type" value="Genomic_DNA"/>
</dbReference>
<dbReference type="AlphaFoldDB" id="A0A4S4C8P6"/>